<organism evidence="2 3">
    <name type="scientific">Purpureocillium lilacinum</name>
    <name type="common">Paecilomyces lilacinus</name>
    <dbReference type="NCBI Taxonomy" id="33203"/>
    <lineage>
        <taxon>Eukaryota</taxon>
        <taxon>Fungi</taxon>
        <taxon>Dikarya</taxon>
        <taxon>Ascomycota</taxon>
        <taxon>Pezizomycotina</taxon>
        <taxon>Sordariomycetes</taxon>
        <taxon>Hypocreomycetidae</taxon>
        <taxon>Hypocreales</taxon>
        <taxon>Ophiocordycipitaceae</taxon>
        <taxon>Purpureocillium</taxon>
    </lineage>
</organism>
<evidence type="ECO:0000256" key="1">
    <source>
        <dbReference type="SAM" id="MobiDB-lite"/>
    </source>
</evidence>
<evidence type="ECO:0000313" key="3">
    <source>
        <dbReference type="Proteomes" id="UP000245956"/>
    </source>
</evidence>
<feature type="compositionally biased region" description="Polar residues" evidence="1">
    <location>
        <begin position="47"/>
        <end position="63"/>
    </location>
</feature>
<sequence>MRTNSQAQGSTGSEPTKQETLESCFASVCLHVSNQKAEGWPSHNVDRSSTTHCQGPVTHSTIDGRQPVKWQSPMRRKTAVCFPNALPPMSTVQSVHVTKKRLEESLFPYHSPRLLFAPALAPSFVPFLSSLVVTDFRQTIPNQSHNSALLTLCLAREPSVSMKASVILSLMATAVATSMERRARLCGGDNCARQVTGTRDGLKPLESRKADCTSFMRTTIVPDPVTTTVTVTIGGDSPKLRRDDVLDYRAAAETLTAVPAYASACADGTKYSSACSCWGITAAVTTGPTPTKTQIVTVWSDYCDDL</sequence>
<proteinExistence type="predicted"/>
<evidence type="ECO:0000313" key="2">
    <source>
        <dbReference type="EMBL" id="PWI64521.1"/>
    </source>
</evidence>
<comment type="caution">
    <text evidence="2">The sequence shown here is derived from an EMBL/GenBank/DDBJ whole genome shotgun (WGS) entry which is preliminary data.</text>
</comment>
<feature type="region of interest" description="Disordered" evidence="1">
    <location>
        <begin position="39"/>
        <end position="64"/>
    </location>
</feature>
<name>A0A2U3DQJ4_PURLI</name>
<accession>A0A2U3DQJ4</accession>
<dbReference type="AlphaFoldDB" id="A0A2U3DQJ4"/>
<dbReference type="EMBL" id="LCWV01000056">
    <property type="protein sequence ID" value="PWI64521.1"/>
    <property type="molecule type" value="Genomic_DNA"/>
</dbReference>
<dbReference type="Proteomes" id="UP000245956">
    <property type="component" value="Unassembled WGS sequence"/>
</dbReference>
<protein>
    <submittedName>
        <fullName evidence="2">Uncharacterized protein</fullName>
    </submittedName>
</protein>
<reference evidence="2 3" key="1">
    <citation type="journal article" date="2016" name="Front. Microbiol.">
        <title>Genome and transcriptome sequences reveal the specific parasitism of the nematophagous Purpureocillium lilacinum 36-1.</title>
        <authorList>
            <person name="Xie J."/>
            <person name="Li S."/>
            <person name="Mo C."/>
            <person name="Xiao X."/>
            <person name="Peng D."/>
            <person name="Wang G."/>
            <person name="Xiao Y."/>
        </authorList>
    </citation>
    <scope>NUCLEOTIDE SEQUENCE [LARGE SCALE GENOMIC DNA]</scope>
    <source>
        <strain evidence="2 3">36-1</strain>
    </source>
</reference>
<gene>
    <name evidence="2" type="ORF">PCL_09570</name>
</gene>